<dbReference type="SUPFAM" id="SSF52777">
    <property type="entry name" value="CoA-dependent acyltransferases"/>
    <property type="match status" value="1"/>
</dbReference>
<dbReference type="InterPro" id="IPR050743">
    <property type="entry name" value="2-oxoacid_DH_E2_comp"/>
</dbReference>
<evidence type="ECO:0000256" key="1">
    <source>
        <dbReference type="ARBA" id="ARBA00001938"/>
    </source>
</evidence>
<feature type="domain" description="2-oxoacid dehydrogenase acyltransferase catalytic" evidence="5">
    <location>
        <begin position="221"/>
        <end position="306"/>
    </location>
</feature>
<comment type="cofactor">
    <cofactor evidence="1">
        <name>(R)-lipoate</name>
        <dbReference type="ChEBI" id="CHEBI:83088"/>
    </cofactor>
</comment>
<evidence type="ECO:0000256" key="4">
    <source>
        <dbReference type="SAM" id="MobiDB-lite"/>
    </source>
</evidence>
<keyword evidence="7" id="KW-1185">Reference proteome</keyword>
<dbReference type="Gene3D" id="3.30.559.10">
    <property type="entry name" value="Chloramphenicol acetyltransferase-like domain"/>
    <property type="match status" value="2"/>
</dbReference>
<dbReference type="Pfam" id="PF00198">
    <property type="entry name" value="2-oxoacid_dh"/>
    <property type="match status" value="2"/>
</dbReference>
<dbReference type="InterPro" id="IPR023213">
    <property type="entry name" value="CAT-like_dom_sf"/>
</dbReference>
<dbReference type="GO" id="GO:0016407">
    <property type="term" value="F:acetyltransferase activity"/>
    <property type="evidence" value="ECO:0007669"/>
    <property type="project" value="TreeGrafter"/>
</dbReference>
<sequence length="354" mass="39405">MWRRQILWFEVGSGRITRCDPGVEPLSIGVITMSKYWAPFKKNSAWRRISVGMWDAPDDPTIYGYETLDAHRLVPYLEELSRVSGVKVTPAAVFVKIAATVFEEHPDLNVIMVNKTVQKRNSIDIFCQVSIPNESTGQADLSGVKLKRVNEMNLVEIASRLSRRAKKVRDGQDEEMEQTKATINVVPTWLMRPMLKAVDFLTYNVPFDLGSIGVRDDPFGSAMVSSVAAFDIKLGFAPLVPMSRVPMVFLPGVMHKAVLVNEDGEPEVRDVLQASCTFDHRCFDGYQIGFMVRAVREMIKNPRDYFVDPQEWAAAQNPGRTPEAQAAPKPAAVKPKAGGAPRPEDHASKAAMGE</sequence>
<accession>A0A2Z4FQF8</accession>
<protein>
    <recommendedName>
        <fullName evidence="5">2-oxoacid dehydrogenase acyltransferase catalytic domain-containing protein</fullName>
    </recommendedName>
</protein>
<keyword evidence="2" id="KW-0808">Transferase</keyword>
<dbReference type="PANTHER" id="PTHR43178">
    <property type="entry name" value="DIHYDROLIPOAMIDE ACETYLTRANSFERASE COMPONENT OF PYRUVATE DEHYDROGENASE COMPLEX"/>
    <property type="match status" value="1"/>
</dbReference>
<dbReference type="AlphaFoldDB" id="A0A2Z4FQF8"/>
<proteinExistence type="predicted"/>
<dbReference type="GO" id="GO:0031405">
    <property type="term" value="F:lipoic acid binding"/>
    <property type="evidence" value="ECO:0007669"/>
    <property type="project" value="TreeGrafter"/>
</dbReference>
<reference evidence="6 7" key="1">
    <citation type="submission" date="2018-06" db="EMBL/GenBank/DDBJ databases">
        <title>Lujinxingia sediminis gen. nov. sp. nov., a new facultative anaerobic member of the class Deltaproteobacteria, and proposal of Lujinxingaceae fam. nov.</title>
        <authorList>
            <person name="Guo L.-Y."/>
            <person name="Li C.-M."/>
            <person name="Wang S."/>
            <person name="Du Z.-J."/>
        </authorList>
    </citation>
    <scope>NUCLEOTIDE SEQUENCE [LARGE SCALE GENOMIC DNA]</scope>
    <source>
        <strain evidence="6 7">FA350</strain>
    </source>
</reference>
<evidence type="ECO:0000259" key="5">
    <source>
        <dbReference type="Pfam" id="PF00198"/>
    </source>
</evidence>
<dbReference type="InterPro" id="IPR001078">
    <property type="entry name" value="2-oxoacid_DH_actylTfrase"/>
</dbReference>
<feature type="domain" description="2-oxoacid dehydrogenase acyltransferase catalytic" evidence="5">
    <location>
        <begin position="53"/>
        <end position="185"/>
    </location>
</feature>
<dbReference type="GO" id="GO:0005737">
    <property type="term" value="C:cytoplasm"/>
    <property type="evidence" value="ECO:0007669"/>
    <property type="project" value="TreeGrafter"/>
</dbReference>
<keyword evidence="3" id="KW-0012">Acyltransferase</keyword>
<evidence type="ECO:0000313" key="6">
    <source>
        <dbReference type="EMBL" id="AWV90874.1"/>
    </source>
</evidence>
<dbReference type="PANTHER" id="PTHR43178:SF5">
    <property type="entry name" value="LIPOAMIDE ACYLTRANSFERASE COMPONENT OF BRANCHED-CHAIN ALPHA-KETO ACID DEHYDROGENASE COMPLEX, MITOCHONDRIAL"/>
    <property type="match status" value="1"/>
</dbReference>
<feature type="region of interest" description="Disordered" evidence="4">
    <location>
        <begin position="312"/>
        <end position="354"/>
    </location>
</feature>
<gene>
    <name evidence="6" type="ORF">DN745_16715</name>
</gene>
<name>A0A2Z4FQF8_9DELT</name>
<evidence type="ECO:0000313" key="7">
    <source>
        <dbReference type="Proteomes" id="UP000249799"/>
    </source>
</evidence>
<evidence type="ECO:0000256" key="3">
    <source>
        <dbReference type="ARBA" id="ARBA00023315"/>
    </source>
</evidence>
<organism evidence="6 7">
    <name type="scientific">Bradymonas sediminis</name>
    <dbReference type="NCBI Taxonomy" id="1548548"/>
    <lineage>
        <taxon>Bacteria</taxon>
        <taxon>Deltaproteobacteria</taxon>
        <taxon>Bradymonadales</taxon>
        <taxon>Bradymonadaceae</taxon>
        <taxon>Bradymonas</taxon>
    </lineage>
</organism>
<evidence type="ECO:0000256" key="2">
    <source>
        <dbReference type="ARBA" id="ARBA00022679"/>
    </source>
</evidence>
<dbReference type="OrthoDB" id="9805770at2"/>
<dbReference type="Proteomes" id="UP000249799">
    <property type="component" value="Chromosome"/>
</dbReference>
<feature type="compositionally biased region" description="Low complexity" evidence="4">
    <location>
        <begin position="322"/>
        <end position="341"/>
    </location>
</feature>
<dbReference type="EMBL" id="CP030032">
    <property type="protein sequence ID" value="AWV90874.1"/>
    <property type="molecule type" value="Genomic_DNA"/>
</dbReference>
<dbReference type="KEGG" id="bsed:DN745_16715"/>